<evidence type="ECO:0000256" key="2">
    <source>
        <dbReference type="ARBA" id="ARBA00022679"/>
    </source>
</evidence>
<dbReference type="GO" id="GO:0004048">
    <property type="term" value="F:anthranilate phosphoribosyltransferase activity"/>
    <property type="evidence" value="ECO:0007669"/>
    <property type="project" value="InterPro"/>
</dbReference>
<dbReference type="PANTHER" id="PTHR43285:SF2">
    <property type="entry name" value="ANTHRANILATE PHOSPHORIBOSYLTRANSFERASE"/>
    <property type="match status" value="1"/>
</dbReference>
<feature type="region of interest" description="Disordered" evidence="5">
    <location>
        <begin position="1"/>
        <end position="42"/>
    </location>
</feature>
<evidence type="ECO:0000313" key="8">
    <source>
        <dbReference type="Proteomes" id="UP000002805"/>
    </source>
</evidence>
<evidence type="ECO:0000313" key="7">
    <source>
        <dbReference type="EMBL" id="EFH32281.1"/>
    </source>
</evidence>
<reference evidence="8" key="2">
    <citation type="submission" date="2009-10" db="EMBL/GenBank/DDBJ databases">
        <title>The genome sequence of Streptomyces pristinaespiralis strain ATCC 25486.</title>
        <authorList>
            <consortium name="The Broad Institute Genome Sequencing Platform"/>
            <consortium name="Broad Institute Microbial Sequencing Center"/>
            <person name="Fischbach M."/>
            <person name="Godfrey P."/>
            <person name="Ward D."/>
            <person name="Young S."/>
            <person name="Zeng Q."/>
            <person name="Koehrsen M."/>
            <person name="Alvarado L."/>
            <person name="Berlin A.M."/>
            <person name="Bochicchio J."/>
            <person name="Borenstein D."/>
            <person name="Chapman S.B."/>
            <person name="Chen Z."/>
            <person name="Engels R."/>
            <person name="Freedman E."/>
            <person name="Gellesch M."/>
            <person name="Goldberg J."/>
            <person name="Griggs A."/>
            <person name="Gujja S."/>
            <person name="Heilman E.R."/>
            <person name="Heiman D.I."/>
            <person name="Hepburn T.A."/>
            <person name="Howarth C."/>
            <person name="Jen D."/>
            <person name="Larson L."/>
            <person name="Lewis B."/>
            <person name="Mehta T."/>
            <person name="Park D."/>
            <person name="Pearson M."/>
            <person name="Richards J."/>
            <person name="Roberts A."/>
            <person name="Saif S."/>
            <person name="Shea T.D."/>
            <person name="Shenoy N."/>
            <person name="Sisk P."/>
            <person name="Stolte C."/>
            <person name="Sykes S.N."/>
            <person name="Thomson T."/>
            <person name="Walk T."/>
            <person name="White J."/>
            <person name="Yandava C."/>
            <person name="Straight P."/>
            <person name="Clardy J."/>
            <person name="Hung D."/>
            <person name="Kolter R."/>
            <person name="Mekalanos J."/>
            <person name="Walker S."/>
            <person name="Walsh C.T."/>
            <person name="Wieland-Brown L.C."/>
            <person name="Haas B."/>
            <person name="Nusbaum C."/>
            <person name="Birren B."/>
        </authorList>
    </citation>
    <scope>NUCLEOTIDE SEQUENCE [LARGE SCALE GENOMIC DNA]</scope>
    <source>
        <strain evidence="8">ATCC 25486 / DSM 40338 / CBS 914.69 / JCM 4507 / NBRC 13074 / NRRL 2958 / 5647</strain>
    </source>
</reference>
<feature type="domain" description="Glycosyl transferase family 3" evidence="6">
    <location>
        <begin position="117"/>
        <end position="365"/>
    </location>
</feature>
<dbReference type="Gene3D" id="3.40.1030.10">
    <property type="entry name" value="Nucleoside phosphorylase/phosphoribosyltransferase catalytic domain"/>
    <property type="match status" value="1"/>
</dbReference>
<dbReference type="InterPro" id="IPR035902">
    <property type="entry name" value="Nuc_phospho_transferase"/>
</dbReference>
<keyword evidence="3" id="KW-0028">Amino-acid biosynthesis</keyword>
<evidence type="ECO:0000256" key="5">
    <source>
        <dbReference type="SAM" id="MobiDB-lite"/>
    </source>
</evidence>
<reference evidence="8" key="1">
    <citation type="submission" date="2008-02" db="EMBL/GenBank/DDBJ databases">
        <authorList>
            <consortium name="The Broad Institute Genome Sequencing Platform"/>
            <person name="Fischbach M."/>
            <person name="Ward D."/>
            <person name="Young S."/>
            <person name="Jaffe D."/>
            <person name="Gnerre S."/>
            <person name="Berlin A."/>
            <person name="Heiman D."/>
            <person name="Hepburn T."/>
            <person name="Sykes S."/>
            <person name="Alvarado L."/>
            <person name="Kodira C.D."/>
            <person name="Straight P."/>
            <person name="Clardy J."/>
            <person name="Hung D."/>
            <person name="Kolter R."/>
            <person name="Mekalanos J."/>
            <person name="Walker S."/>
            <person name="Walsh C.T."/>
            <person name="Lander E."/>
            <person name="Galagan J."/>
            <person name="Nusbaum C."/>
            <person name="Birren B."/>
        </authorList>
    </citation>
    <scope>NUCLEOTIDE SEQUENCE [LARGE SCALE GENOMIC DNA]</scope>
    <source>
        <strain evidence="8">ATCC 25486 / DSM 40338 / CBS 914.69 / JCM 4507 / NBRC 13074 / NRRL 2958 / 5647</strain>
    </source>
</reference>
<evidence type="ECO:0000259" key="6">
    <source>
        <dbReference type="Pfam" id="PF00591"/>
    </source>
</evidence>
<dbReference type="PANTHER" id="PTHR43285">
    <property type="entry name" value="ANTHRANILATE PHOSPHORIBOSYLTRANSFERASE"/>
    <property type="match status" value="1"/>
</dbReference>
<dbReference type="EMBL" id="CM000950">
    <property type="protein sequence ID" value="EFH32281.1"/>
    <property type="molecule type" value="Genomic_DNA"/>
</dbReference>
<dbReference type="Pfam" id="PF00591">
    <property type="entry name" value="Glycos_transf_3"/>
    <property type="match status" value="1"/>
</dbReference>
<feature type="compositionally biased region" description="Basic residues" evidence="5">
    <location>
        <begin position="23"/>
        <end position="33"/>
    </location>
</feature>
<name>D6X896_STRE2</name>
<keyword evidence="4" id="KW-0057">Aromatic amino acid biosynthesis</keyword>
<keyword evidence="1" id="KW-0328">Glycosyltransferase</keyword>
<proteinExistence type="predicted"/>
<dbReference type="InterPro" id="IPR005940">
    <property type="entry name" value="Anthranilate_Pribosyl_Tfrase"/>
</dbReference>
<dbReference type="GO" id="GO:0005829">
    <property type="term" value="C:cytosol"/>
    <property type="evidence" value="ECO:0007669"/>
    <property type="project" value="TreeGrafter"/>
</dbReference>
<dbReference type="HOGENOM" id="CLU_709635_0_0_11"/>
<dbReference type="SUPFAM" id="SSF52418">
    <property type="entry name" value="Nucleoside phosphorylase/phosphoribosyltransferase catalytic domain"/>
    <property type="match status" value="1"/>
</dbReference>
<keyword evidence="3" id="KW-0822">Tryptophan biosynthesis</keyword>
<dbReference type="Proteomes" id="UP000002805">
    <property type="component" value="Chromosome"/>
</dbReference>
<dbReference type="eggNOG" id="COG0547">
    <property type="taxonomic scope" value="Bacteria"/>
</dbReference>
<protein>
    <submittedName>
        <fullName evidence="7">Predicted protein</fullName>
    </submittedName>
</protein>
<evidence type="ECO:0000256" key="1">
    <source>
        <dbReference type="ARBA" id="ARBA00022676"/>
    </source>
</evidence>
<evidence type="ECO:0000256" key="3">
    <source>
        <dbReference type="ARBA" id="ARBA00022822"/>
    </source>
</evidence>
<evidence type="ECO:0000256" key="4">
    <source>
        <dbReference type="ARBA" id="ARBA00023141"/>
    </source>
</evidence>
<gene>
    <name evidence="7" type="ORF">SSDG_07548</name>
</gene>
<feature type="region of interest" description="Disordered" evidence="5">
    <location>
        <begin position="370"/>
        <end position="389"/>
    </location>
</feature>
<sequence>MGRGPLPARRRRRRPGPRQLPQRARHRRLHRGRPPGGEQLAMHPALTGLLAGAPVTERETWRSLWDRLGDGTLEKEQAVALLASLTTSLPGHQTLDALLESLRERRTTPPPGPWPGTVNIVGTGGGPATFNISTAAAVTAAATGVRVVKTGSRAYTSSLGSVDLLERLGIRLTASYRQTEQMLEQHGIAFAGPFVYPAELTRLARTVAPLGMKPFGRFLNALGPFLADLPVTAQVTGVSAAMPLPVLRELARTFTGRRIWLTSNDQGADELLGFADNTVHLDDGSVRRLRPGELTGPGGTFDALRPVPPADAADHFLAVLAGTAHPAATDTVCLNAAALVLAAGPSGDWPSALAATREAVASGAARALADRLRTAPRSPVPAAGTPAAR</sequence>
<dbReference type="GO" id="GO:0000162">
    <property type="term" value="P:L-tryptophan biosynthetic process"/>
    <property type="evidence" value="ECO:0007669"/>
    <property type="project" value="UniProtKB-KW"/>
</dbReference>
<keyword evidence="2" id="KW-0808">Transferase</keyword>
<dbReference type="AlphaFoldDB" id="D6X896"/>
<organism evidence="7 8">
    <name type="scientific">Streptomyces pristinaespiralis (strain ATCC 25486 / DSM 40338 / CBS 914.69 / JCM 4507 / KCC S-0507 / NBRC 13074 / NRRL 2958 / 5647)</name>
    <dbReference type="NCBI Taxonomy" id="457429"/>
    <lineage>
        <taxon>Bacteria</taxon>
        <taxon>Bacillati</taxon>
        <taxon>Actinomycetota</taxon>
        <taxon>Actinomycetes</taxon>
        <taxon>Kitasatosporales</taxon>
        <taxon>Streptomycetaceae</taxon>
        <taxon>Streptomyces</taxon>
    </lineage>
</organism>
<keyword evidence="8" id="KW-1185">Reference proteome</keyword>
<accession>D6X896</accession>
<dbReference type="InterPro" id="IPR000312">
    <property type="entry name" value="Glycosyl_Trfase_fam3"/>
</dbReference>